<reference evidence="2" key="2">
    <citation type="submission" date="2015-01" db="EMBL/GenBank/DDBJ databases">
        <title>Evolutionary Origins and Diversification of the Mycorrhizal Mutualists.</title>
        <authorList>
            <consortium name="DOE Joint Genome Institute"/>
            <consortium name="Mycorrhizal Genomics Consortium"/>
            <person name="Kohler A."/>
            <person name="Kuo A."/>
            <person name="Nagy L.G."/>
            <person name="Floudas D."/>
            <person name="Copeland A."/>
            <person name="Barry K.W."/>
            <person name="Cichocki N."/>
            <person name="Veneault-Fourrey C."/>
            <person name="LaButti K."/>
            <person name="Lindquist E.A."/>
            <person name="Lipzen A."/>
            <person name="Lundell T."/>
            <person name="Morin E."/>
            <person name="Murat C."/>
            <person name="Riley R."/>
            <person name="Ohm R."/>
            <person name="Sun H."/>
            <person name="Tunlid A."/>
            <person name="Henrissat B."/>
            <person name="Grigoriev I.V."/>
            <person name="Hibbett D.S."/>
            <person name="Martin F."/>
        </authorList>
    </citation>
    <scope>NUCLEOTIDE SEQUENCE [LARGE SCALE GENOMIC DNA]</scope>
    <source>
        <strain evidence="2">LaAM-08-1</strain>
    </source>
</reference>
<protein>
    <submittedName>
        <fullName evidence="1">Uncharacterized protein</fullName>
    </submittedName>
</protein>
<name>A0A0C9WQ97_9AGAR</name>
<evidence type="ECO:0000313" key="1">
    <source>
        <dbReference type="EMBL" id="KIJ93285.1"/>
    </source>
</evidence>
<sequence length="281" mass="31282">MTSSTNNDTQIPSISLIRSSTPFSGEKLSKGKGNYRQWYKDMLIHLMGTCLFDYNWLANDRQTWSIIAGSINISERSYIKQADSSPMTAKKAWDSLKLRHENEGPIRQVNLLQKALAAKFTKDNPLPETARQICEDIKHAFTIGTLNEDLLCCIALINTLEDFPHLCTNVSTSLTNSKQGSYTAENILLLLENEQGLRDTDLMKKNRNNHSTIESTVLAGQTQPKSSNAPCCSGCKRTRHTNEYCIMPGGGMAGKTIAEGIGRTKKEEEIKLRPQGKSPLL</sequence>
<dbReference type="HOGENOM" id="CLU_999468_0_0_1"/>
<reference evidence="1 2" key="1">
    <citation type="submission" date="2014-04" db="EMBL/GenBank/DDBJ databases">
        <authorList>
            <consortium name="DOE Joint Genome Institute"/>
            <person name="Kuo A."/>
            <person name="Kohler A."/>
            <person name="Nagy L.G."/>
            <person name="Floudas D."/>
            <person name="Copeland A."/>
            <person name="Barry K.W."/>
            <person name="Cichocki N."/>
            <person name="Veneault-Fourrey C."/>
            <person name="LaButti K."/>
            <person name="Lindquist E.A."/>
            <person name="Lipzen A."/>
            <person name="Lundell T."/>
            <person name="Morin E."/>
            <person name="Murat C."/>
            <person name="Sun H."/>
            <person name="Tunlid A."/>
            <person name="Henrissat B."/>
            <person name="Grigoriev I.V."/>
            <person name="Hibbett D.S."/>
            <person name="Martin F."/>
            <person name="Nordberg H.P."/>
            <person name="Cantor M.N."/>
            <person name="Hua S.X."/>
        </authorList>
    </citation>
    <scope>NUCLEOTIDE SEQUENCE [LARGE SCALE GENOMIC DNA]</scope>
    <source>
        <strain evidence="1 2">LaAM-08-1</strain>
    </source>
</reference>
<keyword evidence="2" id="KW-1185">Reference proteome</keyword>
<dbReference type="Proteomes" id="UP000054477">
    <property type="component" value="Unassembled WGS sequence"/>
</dbReference>
<dbReference type="AlphaFoldDB" id="A0A0C9WQ97"/>
<dbReference type="EMBL" id="KN838853">
    <property type="protein sequence ID" value="KIJ93285.1"/>
    <property type="molecule type" value="Genomic_DNA"/>
</dbReference>
<dbReference type="OrthoDB" id="2941894at2759"/>
<dbReference type="STRING" id="1095629.A0A0C9WQ97"/>
<organism evidence="1 2">
    <name type="scientific">Laccaria amethystina LaAM-08-1</name>
    <dbReference type="NCBI Taxonomy" id="1095629"/>
    <lineage>
        <taxon>Eukaryota</taxon>
        <taxon>Fungi</taxon>
        <taxon>Dikarya</taxon>
        <taxon>Basidiomycota</taxon>
        <taxon>Agaricomycotina</taxon>
        <taxon>Agaricomycetes</taxon>
        <taxon>Agaricomycetidae</taxon>
        <taxon>Agaricales</taxon>
        <taxon>Agaricineae</taxon>
        <taxon>Hydnangiaceae</taxon>
        <taxon>Laccaria</taxon>
    </lineage>
</organism>
<gene>
    <name evidence="1" type="ORF">K443DRAFT_135081</name>
</gene>
<proteinExistence type="predicted"/>
<evidence type="ECO:0000313" key="2">
    <source>
        <dbReference type="Proteomes" id="UP000054477"/>
    </source>
</evidence>
<dbReference type="Pfam" id="PF14223">
    <property type="entry name" value="Retrotran_gag_2"/>
    <property type="match status" value="1"/>
</dbReference>
<accession>A0A0C9WQ97</accession>